<dbReference type="EC" id="2.7.8.-" evidence="13 14"/>
<feature type="active site" evidence="13">
    <location>
        <position position="402"/>
    </location>
</feature>
<dbReference type="Pfam" id="PF13396">
    <property type="entry name" value="PLDc_N"/>
    <property type="match status" value="1"/>
</dbReference>
<evidence type="ECO:0000256" key="1">
    <source>
        <dbReference type="ARBA" id="ARBA00004651"/>
    </source>
</evidence>
<sequence>MGIDIISILFAVLLVFNVFSAFVIVFLEKRHPTTVWAWLMLLFFLPILGFVLYLIFGQNLTRKRLFDTSEMKSIGIEDLIQEQLGAVKSGSFSFSDDIAAKHRDLIYMHLKNDGAILTQQNDVQIYIDGQNKFDALLHDISQARDHIHLQYYILRNDNLGSQIIEALRQKAAEGITVRVLYDDMGSRTLSRKDLNGILAAGGEAAAFFPKRLPLINLRLNYRNHRKIVIIDGQIGYLGGFNVGDEYVGLSNKFGYWRDTHLRLEGQAVKAAQTRFVLDWNQAHSHSKIRYDDRYFPSLFASGPCSTQIVSSGPDSEWEQIKNGYIKMINSAKHSVTIQTPYFIPDESLMDAIRIASLSGVDVRIMIPSMPDHPFVYWATYSHVGMILRAGARVYIYNRGFIHAKTITVDEEISSVGTANIDVRSFRLNFEVNAFIYHAATTKRLVDAFHYDMGTYASELTLEAYQQRSLWIRSKEAVSHLLSPIL</sequence>
<evidence type="ECO:0000256" key="4">
    <source>
        <dbReference type="ARBA" id="ARBA00022679"/>
    </source>
</evidence>
<evidence type="ECO:0000259" key="15">
    <source>
        <dbReference type="PROSITE" id="PS50035"/>
    </source>
</evidence>
<dbReference type="InterPro" id="IPR030874">
    <property type="entry name" value="Cardiolipin_synth_Firmi"/>
</dbReference>
<protein>
    <recommendedName>
        <fullName evidence="13 14">Cardiolipin synthase</fullName>
        <shortName evidence="13">CL synthase</shortName>
        <ecNumber evidence="13 14">2.7.8.-</ecNumber>
    </recommendedName>
</protein>
<dbReference type="Gene3D" id="3.30.870.10">
    <property type="entry name" value="Endonuclease Chain A"/>
    <property type="match status" value="2"/>
</dbReference>
<accession>A0A510Y8X2</accession>
<comment type="similarity">
    <text evidence="13">Belongs to the phospholipase D family. Cardiolipin synthase subfamily.</text>
</comment>
<dbReference type="InterPro" id="IPR027379">
    <property type="entry name" value="CLS_N"/>
</dbReference>
<evidence type="ECO:0000256" key="14">
    <source>
        <dbReference type="NCBIfam" id="TIGR04265"/>
    </source>
</evidence>
<comment type="subcellular location">
    <subcellularLocation>
        <location evidence="1 13">Cell membrane</location>
        <topology evidence="1 13">Multi-pass membrane protein</topology>
    </subcellularLocation>
</comment>
<keyword evidence="11 13" id="KW-1208">Phospholipid metabolism</keyword>
<dbReference type="GO" id="GO:0005886">
    <property type="term" value="C:plasma membrane"/>
    <property type="evidence" value="ECO:0007669"/>
    <property type="project" value="UniProtKB-SubCell"/>
</dbReference>
<dbReference type="FunFam" id="3.30.870.10:FF:000021">
    <property type="entry name" value="Cardiolipin synthase"/>
    <property type="match status" value="1"/>
</dbReference>
<evidence type="ECO:0000256" key="12">
    <source>
        <dbReference type="ARBA" id="ARBA00057569"/>
    </source>
</evidence>
<evidence type="ECO:0000256" key="8">
    <source>
        <dbReference type="ARBA" id="ARBA00023098"/>
    </source>
</evidence>
<dbReference type="STRING" id="1371.GCA_900166605_02999"/>
<evidence type="ECO:0000256" key="6">
    <source>
        <dbReference type="ARBA" id="ARBA00022737"/>
    </source>
</evidence>
<dbReference type="PROSITE" id="PS50035">
    <property type="entry name" value="PLD"/>
    <property type="match status" value="2"/>
</dbReference>
<feature type="active site" evidence="13">
    <location>
        <position position="231"/>
    </location>
</feature>
<feature type="domain" description="PLD phosphodiesterase" evidence="15">
    <location>
        <begin position="397"/>
        <end position="424"/>
    </location>
</feature>
<dbReference type="InterPro" id="IPR025202">
    <property type="entry name" value="PLD-like_dom"/>
</dbReference>
<dbReference type="GO" id="GO:0032049">
    <property type="term" value="P:cardiolipin biosynthetic process"/>
    <property type="evidence" value="ECO:0007669"/>
    <property type="project" value="UniProtKB-UniRule"/>
</dbReference>
<keyword evidence="10 13" id="KW-0594">Phospholipid biosynthesis</keyword>
<feature type="active site" evidence="13">
    <location>
        <position position="224"/>
    </location>
</feature>
<keyword evidence="5 13" id="KW-0812">Transmembrane</keyword>
<feature type="transmembrane region" description="Helical" evidence="13">
    <location>
        <begin position="6"/>
        <end position="27"/>
    </location>
</feature>
<dbReference type="Pfam" id="PF13091">
    <property type="entry name" value="PLDc_2"/>
    <property type="match status" value="2"/>
</dbReference>
<evidence type="ECO:0000256" key="10">
    <source>
        <dbReference type="ARBA" id="ARBA00023209"/>
    </source>
</evidence>
<dbReference type="GO" id="GO:0008808">
    <property type="term" value="F:cardiolipin synthase activity"/>
    <property type="evidence" value="ECO:0007669"/>
    <property type="project" value="UniProtKB-UniRule"/>
</dbReference>
<dbReference type="HAMAP" id="MF_01916">
    <property type="entry name" value="Cardiolipin_synth_Cls"/>
    <property type="match status" value="1"/>
</dbReference>
<feature type="active site" evidence="13">
    <location>
        <position position="409"/>
    </location>
</feature>
<comment type="catalytic activity">
    <reaction evidence="13">
        <text>2 a 1,2-diacyl-sn-glycero-3-phospho-(1'-sn-glycerol) = a cardiolipin + glycerol</text>
        <dbReference type="Rhea" id="RHEA:31451"/>
        <dbReference type="ChEBI" id="CHEBI:17754"/>
        <dbReference type="ChEBI" id="CHEBI:62237"/>
        <dbReference type="ChEBI" id="CHEBI:64716"/>
    </reaction>
</comment>
<comment type="function">
    <text evidence="12 13">Catalyzes the reversible phosphatidyl group transfer from one phosphatidylglycerol molecule to another to form cardiolipin (CL) (diphosphatidylglycerol) and glycerol.</text>
</comment>
<dbReference type="SMART" id="SM00155">
    <property type="entry name" value="PLDc"/>
    <property type="match status" value="2"/>
</dbReference>
<evidence type="ECO:0000256" key="7">
    <source>
        <dbReference type="ARBA" id="ARBA00022989"/>
    </source>
</evidence>
<dbReference type="PANTHER" id="PTHR21248">
    <property type="entry name" value="CARDIOLIPIN SYNTHASE"/>
    <property type="match status" value="1"/>
</dbReference>
<evidence type="ECO:0000256" key="3">
    <source>
        <dbReference type="ARBA" id="ARBA00022516"/>
    </source>
</evidence>
<keyword evidence="6" id="KW-0677">Repeat</keyword>
<evidence type="ECO:0000256" key="9">
    <source>
        <dbReference type="ARBA" id="ARBA00023136"/>
    </source>
</evidence>
<keyword evidence="7 13" id="KW-1133">Transmembrane helix</keyword>
<dbReference type="Proteomes" id="UP000321051">
    <property type="component" value="Unassembled WGS sequence"/>
</dbReference>
<dbReference type="CDD" id="cd09110">
    <property type="entry name" value="PLDc_CLS_1"/>
    <property type="match status" value="1"/>
</dbReference>
<gene>
    <name evidence="16" type="primary">clsA</name>
    <name evidence="16" type="ORF">MHA01_27310</name>
</gene>
<evidence type="ECO:0000313" key="16">
    <source>
        <dbReference type="EMBL" id="GEK59826.1"/>
    </source>
</evidence>
<evidence type="ECO:0000256" key="2">
    <source>
        <dbReference type="ARBA" id="ARBA00022475"/>
    </source>
</evidence>
<keyword evidence="2 13" id="KW-1003">Cell membrane</keyword>
<reference evidence="16 17" key="1">
    <citation type="submission" date="2019-07" db="EMBL/GenBank/DDBJ databases">
        <title>Whole genome shotgun sequence of Marinococcus halophilus NBRC 102359.</title>
        <authorList>
            <person name="Hosoyama A."/>
            <person name="Uohara A."/>
            <person name="Ohji S."/>
            <person name="Ichikawa N."/>
        </authorList>
    </citation>
    <scope>NUCLEOTIDE SEQUENCE [LARGE SCALE GENOMIC DNA]</scope>
    <source>
        <strain evidence="16 17">NBRC 102359</strain>
    </source>
</reference>
<evidence type="ECO:0000256" key="5">
    <source>
        <dbReference type="ARBA" id="ARBA00022692"/>
    </source>
</evidence>
<name>A0A510Y8X2_MARHA</name>
<dbReference type="InterPro" id="IPR001736">
    <property type="entry name" value="PLipase_D/transphosphatidylase"/>
</dbReference>
<comment type="caution">
    <text evidence="16">The sequence shown here is derived from an EMBL/GenBank/DDBJ whole genome shotgun (WGS) entry which is preliminary data.</text>
</comment>
<dbReference type="NCBIfam" id="TIGR04265">
    <property type="entry name" value="bac_cardiolipin"/>
    <property type="match status" value="1"/>
</dbReference>
<evidence type="ECO:0000313" key="17">
    <source>
        <dbReference type="Proteomes" id="UP000321051"/>
    </source>
</evidence>
<dbReference type="CDD" id="cd09112">
    <property type="entry name" value="PLDc_CLS_2"/>
    <property type="match status" value="1"/>
</dbReference>
<dbReference type="InterPro" id="IPR022924">
    <property type="entry name" value="Cardiolipin_synthase"/>
</dbReference>
<keyword evidence="4 13" id="KW-0808">Transferase</keyword>
<organism evidence="16 17">
    <name type="scientific">Marinococcus halophilus</name>
    <dbReference type="NCBI Taxonomy" id="1371"/>
    <lineage>
        <taxon>Bacteria</taxon>
        <taxon>Bacillati</taxon>
        <taxon>Bacillota</taxon>
        <taxon>Bacilli</taxon>
        <taxon>Bacillales</taxon>
        <taxon>Bacillaceae</taxon>
        <taxon>Marinococcus</taxon>
    </lineage>
</organism>
<feature type="transmembrane region" description="Helical" evidence="13">
    <location>
        <begin position="34"/>
        <end position="56"/>
    </location>
</feature>
<keyword evidence="9 13" id="KW-0472">Membrane</keyword>
<dbReference type="FunFam" id="3.30.870.10:FF:000014">
    <property type="entry name" value="Cardiolipin synthase"/>
    <property type="match status" value="1"/>
</dbReference>
<dbReference type="SUPFAM" id="SSF56024">
    <property type="entry name" value="Phospholipase D/nuclease"/>
    <property type="match status" value="2"/>
</dbReference>
<feature type="active site" evidence="13">
    <location>
        <position position="226"/>
    </location>
</feature>
<keyword evidence="8 13" id="KW-0443">Lipid metabolism</keyword>
<keyword evidence="17" id="KW-1185">Reference proteome</keyword>
<keyword evidence="3 13" id="KW-0444">Lipid biosynthesis</keyword>
<feature type="domain" description="PLD phosphodiesterase" evidence="15">
    <location>
        <begin position="219"/>
        <end position="246"/>
    </location>
</feature>
<evidence type="ECO:0000256" key="11">
    <source>
        <dbReference type="ARBA" id="ARBA00023264"/>
    </source>
</evidence>
<proteinExistence type="inferred from homology"/>
<evidence type="ECO:0000256" key="13">
    <source>
        <dbReference type="HAMAP-Rule" id="MF_01916"/>
    </source>
</evidence>
<dbReference type="EMBL" id="BJUN01000020">
    <property type="protein sequence ID" value="GEK59826.1"/>
    <property type="molecule type" value="Genomic_DNA"/>
</dbReference>
<feature type="active site" evidence="13">
    <location>
        <position position="404"/>
    </location>
</feature>
<dbReference type="PANTHER" id="PTHR21248:SF22">
    <property type="entry name" value="PHOSPHOLIPASE D"/>
    <property type="match status" value="1"/>
</dbReference>
<dbReference type="AlphaFoldDB" id="A0A510Y8X2"/>